<dbReference type="SUPFAM" id="SSF54928">
    <property type="entry name" value="RNA-binding domain, RBD"/>
    <property type="match status" value="2"/>
</dbReference>
<keyword evidence="1 2" id="KW-0694">RNA-binding</keyword>
<evidence type="ECO:0000256" key="2">
    <source>
        <dbReference type="PROSITE-ProRule" id="PRU00176"/>
    </source>
</evidence>
<dbReference type="Gene3D" id="3.30.70.330">
    <property type="match status" value="3"/>
</dbReference>
<dbReference type="SMART" id="SM00360">
    <property type="entry name" value="RRM"/>
    <property type="match status" value="3"/>
</dbReference>
<feature type="domain" description="RRM" evidence="4">
    <location>
        <begin position="100"/>
        <end position="180"/>
    </location>
</feature>
<evidence type="ECO:0000313" key="6">
    <source>
        <dbReference type="Proteomes" id="UP001222027"/>
    </source>
</evidence>
<feature type="region of interest" description="Disordered" evidence="3">
    <location>
        <begin position="287"/>
        <end position="324"/>
    </location>
</feature>
<dbReference type="InterPro" id="IPR012677">
    <property type="entry name" value="Nucleotide-bd_a/b_plait_sf"/>
</dbReference>
<reference evidence="5 6" key="1">
    <citation type="submission" date="2022-12" db="EMBL/GenBank/DDBJ databases">
        <title>Chromosome-scale assembly of the Ensete ventricosum genome.</title>
        <authorList>
            <person name="Dussert Y."/>
            <person name="Stocks J."/>
            <person name="Wendawek A."/>
            <person name="Woldeyes F."/>
            <person name="Nichols R.A."/>
            <person name="Borrell J.S."/>
        </authorList>
    </citation>
    <scope>NUCLEOTIDE SEQUENCE [LARGE SCALE GENOMIC DNA]</scope>
    <source>
        <strain evidence="6">cv. Maze</strain>
        <tissue evidence="5">Seeds</tissue>
    </source>
</reference>
<feature type="domain" description="RRM" evidence="4">
    <location>
        <begin position="203"/>
        <end position="281"/>
    </location>
</feature>
<dbReference type="Pfam" id="PF18360">
    <property type="entry name" value="hnRNP_Q_AcD"/>
    <property type="match status" value="1"/>
</dbReference>
<feature type="compositionally biased region" description="Basic and acidic residues" evidence="3">
    <location>
        <begin position="287"/>
        <end position="306"/>
    </location>
</feature>
<evidence type="ECO:0000256" key="1">
    <source>
        <dbReference type="ARBA" id="ARBA00022884"/>
    </source>
</evidence>
<feature type="compositionally biased region" description="Basic and acidic residues" evidence="3">
    <location>
        <begin position="313"/>
        <end position="322"/>
    </location>
</feature>
<dbReference type="InterPro" id="IPR000504">
    <property type="entry name" value="RRM_dom"/>
</dbReference>
<evidence type="ECO:0000259" key="4">
    <source>
        <dbReference type="PROSITE" id="PS50102"/>
    </source>
</evidence>
<dbReference type="PROSITE" id="PS50102">
    <property type="entry name" value="RRM"/>
    <property type="match status" value="3"/>
</dbReference>
<feature type="region of interest" description="Disordered" evidence="3">
    <location>
        <begin position="514"/>
        <end position="545"/>
    </location>
</feature>
<dbReference type="AlphaFoldDB" id="A0AAV8S2I4"/>
<name>A0AAV8S2I4_ENSVE</name>
<dbReference type="InterPro" id="IPR035979">
    <property type="entry name" value="RBD_domain_sf"/>
</dbReference>
<dbReference type="CDD" id="cd00590">
    <property type="entry name" value="RRM_SF"/>
    <property type="match status" value="2"/>
</dbReference>
<proteinExistence type="predicted"/>
<accession>A0AAV8S2I4</accession>
<protein>
    <recommendedName>
        <fullName evidence="4">RRM domain-containing protein</fullName>
    </recommendedName>
</protein>
<dbReference type="PANTHER" id="PTHR21245">
    <property type="entry name" value="HETEROGENEOUS NUCLEAR RIBONUCLEOPROTEIN"/>
    <property type="match status" value="1"/>
</dbReference>
<dbReference type="CDD" id="cd21039">
    <property type="entry name" value="NURR"/>
    <property type="match status" value="1"/>
</dbReference>
<dbReference type="Proteomes" id="UP001222027">
    <property type="component" value="Unassembled WGS sequence"/>
</dbReference>
<evidence type="ECO:0000313" key="5">
    <source>
        <dbReference type="EMBL" id="KAJ8513554.1"/>
    </source>
</evidence>
<organism evidence="5 6">
    <name type="scientific">Ensete ventricosum</name>
    <name type="common">Abyssinian banana</name>
    <name type="synonym">Musa ensete</name>
    <dbReference type="NCBI Taxonomy" id="4639"/>
    <lineage>
        <taxon>Eukaryota</taxon>
        <taxon>Viridiplantae</taxon>
        <taxon>Streptophyta</taxon>
        <taxon>Embryophyta</taxon>
        <taxon>Tracheophyta</taxon>
        <taxon>Spermatophyta</taxon>
        <taxon>Magnoliopsida</taxon>
        <taxon>Liliopsida</taxon>
        <taxon>Zingiberales</taxon>
        <taxon>Musaceae</taxon>
        <taxon>Ensete</taxon>
    </lineage>
</organism>
<gene>
    <name evidence="5" type="ORF">OPV22_003988</name>
</gene>
<comment type="caution">
    <text evidence="5">The sequence shown here is derived from an EMBL/GenBank/DDBJ whole genome shotgun (WGS) entry which is preliminary data.</text>
</comment>
<dbReference type="GO" id="GO:0003723">
    <property type="term" value="F:RNA binding"/>
    <property type="evidence" value="ECO:0007669"/>
    <property type="project" value="UniProtKB-UniRule"/>
</dbReference>
<keyword evidence="6" id="KW-1185">Reference proteome</keyword>
<sequence length="545" mass="60814">MVKTNYTSGGFSSQGHRIKGSEIFVGGLPRSVTESIIHELFSPYGEIIELRMIKDQEGNSKGFCFVRFTTKEAAFGAYKENDGVMVHGKSIHVALSSDQDSLFFGNLHKDWSLEEFDKLVRQAFKDVLSVNLAMSPSTEDFAAGKRRLNRGFAFVQFSSHAAAARAYRVGSKAEFLFAGKWHPVIDWAEKEPEIDPEELSKIKSAFIGNLPKDADEGYLRKLFDPLGKVERVALSRKGHFPVGFVHFAKRSDLDNAIKEMDGKIVQGPHRGPKFKIQVAVARPVEMGKRPRDELKSKHLPRARDLSDSSYDGHTSDSLDHKSKAPRLADQVPDVAIDPYEAAVITLPAVVKERLLQLLRVGIATRYDLNLRCITSLRELSESAAIAVLDQFMLSGADRHDKGAYFASLVSKHQAEKFGQRRSTSYLPQKANKTFSLGARLCSEEIDHSASRYRLSPALFPPPSSSLYGRPLLSRSSARKLEDITPSYRVPVSSMQYGPGTGSSLRLTPKEHPVERRQMKFDPFTGEPYKYDPFTGEPIKPELHGP</sequence>
<dbReference type="EMBL" id="JAQQAF010000001">
    <property type="protein sequence ID" value="KAJ8513554.1"/>
    <property type="molecule type" value="Genomic_DNA"/>
</dbReference>
<feature type="domain" description="RRM" evidence="4">
    <location>
        <begin position="21"/>
        <end position="98"/>
    </location>
</feature>
<evidence type="ECO:0000256" key="3">
    <source>
        <dbReference type="SAM" id="MobiDB-lite"/>
    </source>
</evidence>
<dbReference type="Pfam" id="PF00076">
    <property type="entry name" value="RRM_1"/>
    <property type="match status" value="2"/>
</dbReference>
<dbReference type="InterPro" id="IPR041337">
    <property type="entry name" value="hnRNP_Q_AcD"/>
</dbReference>